<dbReference type="EMBL" id="CP067341">
    <property type="protein sequence ID" value="QQP10881.1"/>
    <property type="molecule type" value="Genomic_DNA"/>
</dbReference>
<sequence>MKKVKVINNVHSVVGFYLNPLPESFRILPRQGAFLNLTEEELDYININQAIIQKGLIWIDDKDLRVKYGLETLDGEKANANILQYEEIKELVNGNYKKLEKAIGEITENAILLQFVEAAREVNLDSKAKIDIIENKSKIKIYENEE</sequence>
<name>A0ABX7AM99_9BACI</name>
<protein>
    <recommendedName>
        <fullName evidence="3">DUF4376 domain-containing protein</fullName>
    </recommendedName>
</protein>
<dbReference type="Proteomes" id="UP000596049">
    <property type="component" value="Chromosome"/>
</dbReference>
<organism evidence="1 2">
    <name type="scientific">Lysinibacillus agricola</name>
    <dbReference type="NCBI Taxonomy" id="2590012"/>
    <lineage>
        <taxon>Bacteria</taxon>
        <taxon>Bacillati</taxon>
        <taxon>Bacillota</taxon>
        <taxon>Bacilli</taxon>
        <taxon>Bacillales</taxon>
        <taxon>Bacillaceae</taxon>
        <taxon>Lysinibacillus</taxon>
    </lineage>
</organism>
<evidence type="ECO:0000313" key="2">
    <source>
        <dbReference type="Proteomes" id="UP000596049"/>
    </source>
</evidence>
<proteinExistence type="predicted"/>
<accession>A0ABX7AM99</accession>
<evidence type="ECO:0000313" key="1">
    <source>
        <dbReference type="EMBL" id="QQP10881.1"/>
    </source>
</evidence>
<reference evidence="1 2" key="1">
    <citation type="submission" date="2020-01" db="EMBL/GenBank/DDBJ databases">
        <authorList>
            <person name="Liu G."/>
            <person name="Liu B."/>
        </authorList>
    </citation>
    <scope>NUCLEOTIDE SEQUENCE [LARGE SCALE GENOMIC DNA]</scope>
    <source>
        <strain evidence="1 2">FJAT-51161</strain>
    </source>
</reference>
<dbReference type="RefSeq" id="WP_053595659.1">
    <property type="nucleotide sequence ID" value="NZ_CP067341.1"/>
</dbReference>
<gene>
    <name evidence="1" type="ORF">FJQ98_16680</name>
</gene>
<keyword evidence="2" id="KW-1185">Reference proteome</keyword>
<evidence type="ECO:0008006" key="3">
    <source>
        <dbReference type="Google" id="ProtNLM"/>
    </source>
</evidence>